<evidence type="ECO:0000256" key="3">
    <source>
        <dbReference type="SAM" id="MobiDB-lite"/>
    </source>
</evidence>
<dbReference type="Pfam" id="PF13472">
    <property type="entry name" value="Lipase_GDSL_2"/>
    <property type="match status" value="1"/>
</dbReference>
<feature type="disulfide bond" evidence="2">
    <location>
        <begin position="98"/>
        <end position="123"/>
    </location>
</feature>
<sequence>MRPEALRTSRAPRRAPRSSRALRAVALLAAAGVLTVLTACSSAPTSAVPPRAVSSSVPTPTATPDTFPKEPLTPSTRYVALGDSFAAGMGGGDEKGKCRVSPSNYPTVFARESGVDLVVNAACAGATTSDLLKHQLSALDDRTDLVTVSIGGNDLGVAEIAADCTAGKLTACRNEVTAALSLLNVLPDRLDTVYRAILQAAPNARIVVTGYVLLYDASDTSAPDFSTAAAINAAAIGLNEVIRQAVDQQRADGKPMTFLPVDFAGHVMGDKTPWLNTSGPDIFHPTATGYANYSKRLIQLLGTAH</sequence>
<keyword evidence="4" id="KW-0732">Signal</keyword>
<evidence type="ECO:0000313" key="6">
    <source>
        <dbReference type="EMBL" id="NYD73106.1"/>
    </source>
</evidence>
<feature type="active site" description="Nucleophile" evidence="1">
    <location>
        <position position="84"/>
    </location>
</feature>
<reference evidence="6 7" key="1">
    <citation type="submission" date="2020-07" db="EMBL/GenBank/DDBJ databases">
        <title>Sequencing the genomes of 1000 actinobacteria strains.</title>
        <authorList>
            <person name="Klenk H.-P."/>
        </authorList>
    </citation>
    <scope>NUCLEOTIDE SEQUENCE [LARGE SCALE GENOMIC DNA]</scope>
    <source>
        <strain evidence="6 7">DSM 23871</strain>
    </source>
</reference>
<dbReference type="PANTHER" id="PTHR37981">
    <property type="entry name" value="LIPASE 2"/>
    <property type="match status" value="1"/>
</dbReference>
<dbReference type="AlphaFoldDB" id="A0A852SVJ9"/>
<dbReference type="SUPFAM" id="SSF52266">
    <property type="entry name" value="SGNH hydrolase"/>
    <property type="match status" value="1"/>
</dbReference>
<dbReference type="Proteomes" id="UP000589620">
    <property type="component" value="Unassembled WGS sequence"/>
</dbReference>
<feature type="disulfide bond" evidence="2">
    <location>
        <begin position="164"/>
        <end position="172"/>
    </location>
</feature>
<dbReference type="GO" id="GO:0019433">
    <property type="term" value="P:triglyceride catabolic process"/>
    <property type="evidence" value="ECO:0007669"/>
    <property type="project" value="TreeGrafter"/>
</dbReference>
<protein>
    <submittedName>
        <fullName evidence="6">Lysophospholipase L1-like esterase</fullName>
    </submittedName>
</protein>
<dbReference type="PANTHER" id="PTHR37981:SF1">
    <property type="entry name" value="SGNH HYDROLASE-TYPE ESTERASE DOMAIN-CONTAINING PROTEIN"/>
    <property type="match status" value="1"/>
</dbReference>
<proteinExistence type="predicted"/>
<organism evidence="6 7">
    <name type="scientific">Leifsonia soli</name>
    <dbReference type="NCBI Taxonomy" id="582665"/>
    <lineage>
        <taxon>Bacteria</taxon>
        <taxon>Bacillati</taxon>
        <taxon>Actinomycetota</taxon>
        <taxon>Actinomycetes</taxon>
        <taxon>Micrococcales</taxon>
        <taxon>Microbacteriaceae</taxon>
        <taxon>Leifsonia</taxon>
    </lineage>
</organism>
<keyword evidence="2" id="KW-1015">Disulfide bond</keyword>
<comment type="caution">
    <text evidence="6">The sequence shown here is derived from an EMBL/GenBank/DDBJ whole genome shotgun (WGS) entry which is preliminary data.</text>
</comment>
<evidence type="ECO:0000256" key="2">
    <source>
        <dbReference type="PIRSR" id="PIRSR637460-2"/>
    </source>
</evidence>
<gene>
    <name evidence="6" type="ORF">BJ963_000625</name>
</gene>
<dbReference type="RefSeq" id="WP_179454569.1">
    <property type="nucleotide sequence ID" value="NZ_BAAAPX010000001.1"/>
</dbReference>
<dbReference type="EMBL" id="JACCBJ010000001">
    <property type="protein sequence ID" value="NYD73106.1"/>
    <property type="molecule type" value="Genomic_DNA"/>
</dbReference>
<evidence type="ECO:0000259" key="5">
    <source>
        <dbReference type="Pfam" id="PF13472"/>
    </source>
</evidence>
<evidence type="ECO:0000313" key="7">
    <source>
        <dbReference type="Proteomes" id="UP000589620"/>
    </source>
</evidence>
<dbReference type="Gene3D" id="3.40.50.1110">
    <property type="entry name" value="SGNH hydrolase"/>
    <property type="match status" value="1"/>
</dbReference>
<accession>A0A852SVJ9</accession>
<dbReference type="InterPro" id="IPR013830">
    <property type="entry name" value="SGNH_hydro"/>
</dbReference>
<evidence type="ECO:0000256" key="1">
    <source>
        <dbReference type="PIRSR" id="PIRSR637460-1"/>
    </source>
</evidence>
<feature type="compositionally biased region" description="Low complexity" evidence="3">
    <location>
        <begin position="44"/>
        <end position="60"/>
    </location>
</feature>
<feature type="region of interest" description="Disordered" evidence="3">
    <location>
        <begin position="44"/>
        <end position="73"/>
    </location>
</feature>
<dbReference type="InterPro" id="IPR037460">
    <property type="entry name" value="SEST-like"/>
</dbReference>
<name>A0A852SVJ9_9MICO</name>
<feature type="active site" evidence="1">
    <location>
        <position position="284"/>
    </location>
</feature>
<feature type="signal peptide" evidence="4">
    <location>
        <begin position="1"/>
        <end position="39"/>
    </location>
</feature>
<dbReference type="GO" id="GO:0004806">
    <property type="term" value="F:triacylglycerol lipase activity"/>
    <property type="evidence" value="ECO:0007669"/>
    <property type="project" value="TreeGrafter"/>
</dbReference>
<feature type="chain" id="PRO_5038950407" evidence="4">
    <location>
        <begin position="40"/>
        <end position="305"/>
    </location>
</feature>
<evidence type="ECO:0000256" key="4">
    <source>
        <dbReference type="SAM" id="SignalP"/>
    </source>
</evidence>
<dbReference type="CDD" id="cd01823">
    <property type="entry name" value="SEST_like"/>
    <property type="match status" value="1"/>
</dbReference>
<keyword evidence="7" id="KW-1185">Reference proteome</keyword>
<dbReference type="InterPro" id="IPR036514">
    <property type="entry name" value="SGNH_hydro_sf"/>
</dbReference>
<feature type="domain" description="SGNH hydrolase-type esterase" evidence="5">
    <location>
        <begin position="80"/>
        <end position="291"/>
    </location>
</feature>